<protein>
    <recommendedName>
        <fullName evidence="3">HTH cro/C1-type domain-containing protein</fullName>
    </recommendedName>
</protein>
<dbReference type="Proteomes" id="UP001491088">
    <property type="component" value="Chromosome"/>
</dbReference>
<keyword evidence="2" id="KW-1185">Reference proteome</keyword>
<evidence type="ECO:0000313" key="2">
    <source>
        <dbReference type="Proteomes" id="UP001491088"/>
    </source>
</evidence>
<proteinExistence type="predicted"/>
<sequence length="122" mass="13828">MIGVSQQLVSAVLNYNKKPNETILFAIIDNITSVDPIWLLTGKGKYTNNYVPQNIVSTPIDTYISNIVKERFDKITSEMNQRLSNIEELISKTNAKNILRRIDQDNSKLVSELKKDTKNLGS</sequence>
<dbReference type="EMBL" id="CP150496">
    <property type="protein sequence ID" value="WYW55952.1"/>
    <property type="molecule type" value="Genomic_DNA"/>
</dbReference>
<organism evidence="1 2">
    <name type="scientific">Polaribacter marinaquae</name>
    <dbReference type="NCBI Taxonomy" id="1642819"/>
    <lineage>
        <taxon>Bacteria</taxon>
        <taxon>Pseudomonadati</taxon>
        <taxon>Bacteroidota</taxon>
        <taxon>Flavobacteriia</taxon>
        <taxon>Flavobacteriales</taxon>
        <taxon>Flavobacteriaceae</taxon>
    </lineage>
</organism>
<accession>A0ABZ2TVX4</accession>
<gene>
    <name evidence="1" type="ORF">WG950_01565</name>
</gene>
<name>A0ABZ2TVX4_9FLAO</name>
<evidence type="ECO:0008006" key="3">
    <source>
        <dbReference type="Google" id="ProtNLM"/>
    </source>
</evidence>
<dbReference type="RefSeq" id="WP_340933705.1">
    <property type="nucleotide sequence ID" value="NZ_CP150496.1"/>
</dbReference>
<evidence type="ECO:0000313" key="1">
    <source>
        <dbReference type="EMBL" id="WYW55952.1"/>
    </source>
</evidence>
<reference evidence="1 2" key="1">
    <citation type="submission" date="2024-03" db="EMBL/GenBank/DDBJ databases">
        <authorList>
            <person name="Cao K."/>
        </authorList>
    </citation>
    <scope>NUCLEOTIDE SEQUENCE [LARGE SCALE GENOMIC DNA]</scope>
    <source>
        <strain evidence="1 2">MCCC 1K00696</strain>
    </source>
</reference>